<reference evidence="1 2" key="1">
    <citation type="submission" date="2020-10" db="EMBL/GenBank/DDBJ databases">
        <authorList>
            <person name="Castelo-Branco R."/>
            <person name="Eusebio N."/>
            <person name="Adriana R."/>
            <person name="Vieira A."/>
            <person name="Brugerolle De Fraissinette N."/>
            <person name="Rezende De Castro R."/>
            <person name="Schneider M.P."/>
            <person name="Vasconcelos V."/>
            <person name="Leao P.N."/>
        </authorList>
    </citation>
    <scope>NUCLEOTIDE SEQUENCE [LARGE SCALE GENOMIC DNA]</scope>
    <source>
        <strain evidence="1 2">LEGE 06123</strain>
    </source>
</reference>
<proteinExistence type="predicted"/>
<dbReference type="RefSeq" id="WP_193933675.1">
    <property type="nucleotide sequence ID" value="NZ_CAWPMZ010000086.1"/>
</dbReference>
<keyword evidence="2" id="KW-1185">Reference proteome</keyword>
<dbReference type="Gene3D" id="2.30.130.30">
    <property type="entry name" value="Hypothetical protein"/>
    <property type="match status" value="1"/>
</dbReference>
<protein>
    <submittedName>
        <fullName evidence="1">Uncharacterized protein</fullName>
    </submittedName>
</protein>
<evidence type="ECO:0000313" key="1">
    <source>
        <dbReference type="EMBL" id="MBE9192234.1"/>
    </source>
</evidence>
<accession>A0ABR9UVE7</accession>
<dbReference type="EMBL" id="JADEWN010000050">
    <property type="protein sequence ID" value="MBE9192234.1"/>
    <property type="molecule type" value="Genomic_DNA"/>
</dbReference>
<comment type="caution">
    <text evidence="1">The sequence shown here is derived from an EMBL/GenBank/DDBJ whole genome shotgun (WGS) entry which is preliminary data.</text>
</comment>
<sequence length="216" mass="24272">MTKLLFYDPDTSKLDVINKAKHLFPSIIGSSYNPEGRKEVTQIQYNDATINLLDSDGNSVHRCSFHSWLNLIYPAESIYDPRTAYIIPIRPQFLIQIFQAGKTVYYGKPTCTQDDMRGASVLFYASRPISGVVAIARIVNRYIGTPAQLYNDLGIRGVLTLEQIGGEGQIRQAVEYDFLMPLRQAISRSDLLSNGILNGTPQTMHSISLERYMKSS</sequence>
<dbReference type="Proteomes" id="UP000651156">
    <property type="component" value="Unassembled WGS sequence"/>
</dbReference>
<gene>
    <name evidence="1" type="ORF">IQ230_18110</name>
</gene>
<evidence type="ECO:0000313" key="2">
    <source>
        <dbReference type="Proteomes" id="UP000651156"/>
    </source>
</evidence>
<name>A0ABR9UVE7_9CHRO</name>
<organism evidence="1 2">
    <name type="scientific">Gloeocapsopsis crepidinum LEGE 06123</name>
    <dbReference type="NCBI Taxonomy" id="588587"/>
    <lineage>
        <taxon>Bacteria</taxon>
        <taxon>Bacillati</taxon>
        <taxon>Cyanobacteriota</taxon>
        <taxon>Cyanophyceae</taxon>
        <taxon>Oscillatoriophycideae</taxon>
        <taxon>Chroococcales</taxon>
        <taxon>Chroococcaceae</taxon>
        <taxon>Gloeocapsopsis</taxon>
    </lineage>
</organism>